<reference evidence="8 9" key="1">
    <citation type="submission" date="2024-02" db="EMBL/GenBank/DDBJ databases">
        <authorList>
            <person name="Chen Y."/>
            <person name="Shah S."/>
            <person name="Dougan E. K."/>
            <person name="Thang M."/>
            <person name="Chan C."/>
        </authorList>
    </citation>
    <scope>NUCLEOTIDE SEQUENCE [LARGE SCALE GENOMIC DNA]</scope>
</reference>
<evidence type="ECO:0000256" key="4">
    <source>
        <dbReference type="ARBA" id="ARBA00022833"/>
    </source>
</evidence>
<organism evidence="8 9">
    <name type="scientific">Durusdinium trenchii</name>
    <dbReference type="NCBI Taxonomy" id="1381693"/>
    <lineage>
        <taxon>Eukaryota</taxon>
        <taxon>Sar</taxon>
        <taxon>Alveolata</taxon>
        <taxon>Dinophyceae</taxon>
        <taxon>Suessiales</taxon>
        <taxon>Symbiodiniaceae</taxon>
        <taxon>Durusdinium</taxon>
    </lineage>
</organism>
<keyword evidence="3" id="KW-0833">Ubl conjugation pathway</keyword>
<keyword evidence="2 5" id="KW-0863">Zinc-finger</keyword>
<sequence>MHLLRGSCKGPCYVCCAINWPGQQRAVERFIRNLSEESVPELCRDVYRRFFEQTPSGQNYFKQSTTRLYFIAGKVLELCMEIYQRPRDMVEDISALGLRHVGYGILTEHFSPFVEAEKSGAFNVARAMITDLLTIRPDTKRRRCTRECLVCREDKGVTAFPGRITGICRHVRDVCRRCMRRTIQMEIQTKGRAAEAKCPTCSAPLSLADVARESSKKDAEHLDKLLLQKVLSQEPSFCWCAHGCEVGQMLEDIGPNIFMTCQQCSRRTCTHHRSKWHDELTCAEYDSQQAAKEQLFCFTVDNGTLKSHSNGLCYRWSPNLNDKAKRFAQWDSCVRGHLHSVGWVAVGNLFLPTRIRSIRVLQPRPDSYQLDNTALRSPKRGVFYRSSCAWEDITDEIAEWGDFVQGTPIDEKWIKDPFVVRFDVAMMLVDSIREIMSRECLFKRVPGRVVLYFVDLLPQLLEHVRLTVRDCKQRSLFYVGGFVPAPAYLNNLPRVGQLALIFCMLSLGLKIEVSGAEFNFGYSHTDCIIDRTQAYSVVSELTVLSPVSVPSPPCCAQWYGWGCTVVRLPLGKEALREIPQIYTVLVIFIMLTLVFLGSLLIAQIAGAYHNFLVDMQNYAVLFRSGITIDTVRSVRPKKWAAFLSSLGFEERIEFNEGDVGLAGGIQILEPANLNPTLVEWGPQRAWGIQGCSWCERKSLDVAGCSHVADACRCSCPSHESFVLPFWQDGASLWRLHIGGHSMAG</sequence>
<dbReference type="CDD" id="cd01040">
    <property type="entry name" value="Mb-like"/>
    <property type="match status" value="1"/>
</dbReference>
<evidence type="ECO:0000259" key="7">
    <source>
        <dbReference type="PROSITE" id="PS50089"/>
    </source>
</evidence>
<evidence type="ECO:0000256" key="1">
    <source>
        <dbReference type="ARBA" id="ARBA00022723"/>
    </source>
</evidence>
<dbReference type="InterPro" id="IPR044399">
    <property type="entry name" value="Mb-like_M"/>
</dbReference>
<dbReference type="InterPro" id="IPR009050">
    <property type="entry name" value="Globin-like_sf"/>
</dbReference>
<dbReference type="InterPro" id="IPR012292">
    <property type="entry name" value="Globin/Proto"/>
</dbReference>
<evidence type="ECO:0000256" key="2">
    <source>
        <dbReference type="ARBA" id="ARBA00022771"/>
    </source>
</evidence>
<keyword evidence="4" id="KW-0862">Zinc</keyword>
<feature type="transmembrane region" description="Helical" evidence="6">
    <location>
        <begin position="581"/>
        <end position="602"/>
    </location>
</feature>
<evidence type="ECO:0000256" key="5">
    <source>
        <dbReference type="PROSITE-ProRule" id="PRU00175"/>
    </source>
</evidence>
<dbReference type="Proteomes" id="UP001642484">
    <property type="component" value="Unassembled WGS sequence"/>
</dbReference>
<gene>
    <name evidence="8" type="ORF">CCMP2556_LOCUS43275</name>
</gene>
<keyword evidence="9" id="KW-1185">Reference proteome</keyword>
<dbReference type="InterPro" id="IPR001841">
    <property type="entry name" value="Znf_RING"/>
</dbReference>
<evidence type="ECO:0000313" key="8">
    <source>
        <dbReference type="EMBL" id="CAK9090010.1"/>
    </source>
</evidence>
<dbReference type="SUPFAM" id="SSF46458">
    <property type="entry name" value="Globin-like"/>
    <property type="match status" value="1"/>
</dbReference>
<dbReference type="PROSITE" id="PS50089">
    <property type="entry name" value="ZF_RING_2"/>
    <property type="match status" value="1"/>
</dbReference>
<dbReference type="Pfam" id="PF01485">
    <property type="entry name" value="IBR"/>
    <property type="match status" value="1"/>
</dbReference>
<protein>
    <recommendedName>
        <fullName evidence="7">RING-type domain-containing protein</fullName>
    </recommendedName>
</protein>
<dbReference type="EMBL" id="CAXAMN010024795">
    <property type="protein sequence ID" value="CAK9090010.1"/>
    <property type="molecule type" value="Genomic_DNA"/>
</dbReference>
<name>A0ABP0QRD6_9DINO</name>
<keyword evidence="6" id="KW-1133">Transmembrane helix</keyword>
<dbReference type="PANTHER" id="PTHR11685">
    <property type="entry name" value="RBR FAMILY RING FINGER AND IBR DOMAIN-CONTAINING"/>
    <property type="match status" value="1"/>
</dbReference>
<comment type="caution">
    <text evidence="8">The sequence shown here is derived from an EMBL/GenBank/DDBJ whole genome shotgun (WGS) entry which is preliminary data.</text>
</comment>
<keyword evidence="6" id="KW-0812">Transmembrane</keyword>
<dbReference type="InterPro" id="IPR031127">
    <property type="entry name" value="E3_UB_ligase_RBR"/>
</dbReference>
<dbReference type="SUPFAM" id="SSF57850">
    <property type="entry name" value="RING/U-box"/>
    <property type="match status" value="2"/>
</dbReference>
<accession>A0ABP0QRD6</accession>
<dbReference type="CDD" id="cd20335">
    <property type="entry name" value="BRcat_RBR"/>
    <property type="match status" value="1"/>
</dbReference>
<keyword evidence="6" id="KW-0472">Membrane</keyword>
<proteinExistence type="predicted"/>
<evidence type="ECO:0000256" key="6">
    <source>
        <dbReference type="SAM" id="Phobius"/>
    </source>
</evidence>
<feature type="domain" description="RING-type" evidence="7">
    <location>
        <begin position="148"/>
        <end position="202"/>
    </location>
</feature>
<keyword evidence="1" id="KW-0479">Metal-binding</keyword>
<evidence type="ECO:0000256" key="3">
    <source>
        <dbReference type="ARBA" id="ARBA00022786"/>
    </source>
</evidence>
<evidence type="ECO:0000313" key="9">
    <source>
        <dbReference type="Proteomes" id="UP001642484"/>
    </source>
</evidence>
<dbReference type="Gene3D" id="1.10.490.10">
    <property type="entry name" value="Globins"/>
    <property type="match status" value="1"/>
</dbReference>
<dbReference type="InterPro" id="IPR002867">
    <property type="entry name" value="IBR_dom"/>
</dbReference>